<evidence type="ECO:0000313" key="3">
    <source>
        <dbReference type="Proteomes" id="UP000095282"/>
    </source>
</evidence>
<dbReference type="Proteomes" id="UP000095282">
    <property type="component" value="Unplaced"/>
</dbReference>
<dbReference type="Pfam" id="PF10328">
    <property type="entry name" value="7TM_GPCR_Srx"/>
    <property type="match status" value="1"/>
</dbReference>
<evidence type="ECO:0000259" key="2">
    <source>
        <dbReference type="Pfam" id="PF10328"/>
    </source>
</evidence>
<organism evidence="3 4">
    <name type="scientific">Caenorhabditis tropicalis</name>
    <dbReference type="NCBI Taxonomy" id="1561998"/>
    <lineage>
        <taxon>Eukaryota</taxon>
        <taxon>Metazoa</taxon>
        <taxon>Ecdysozoa</taxon>
        <taxon>Nematoda</taxon>
        <taxon>Chromadorea</taxon>
        <taxon>Rhabditida</taxon>
        <taxon>Rhabditina</taxon>
        <taxon>Rhabditomorpha</taxon>
        <taxon>Rhabditoidea</taxon>
        <taxon>Rhabditidae</taxon>
        <taxon>Peloderinae</taxon>
        <taxon>Caenorhabditis</taxon>
    </lineage>
</organism>
<proteinExistence type="predicted"/>
<dbReference type="WBParaSite" id="Csp11.Scaffold630.g21977.t2">
    <property type="protein sequence ID" value="Csp11.Scaffold630.g21977.t2"/>
    <property type="gene ID" value="Csp11.Scaffold630.g21977"/>
</dbReference>
<feature type="domain" description="7TM GPCR serpentine receptor class x (Srx)" evidence="2">
    <location>
        <begin position="32"/>
        <end position="290"/>
    </location>
</feature>
<feature type="transmembrane region" description="Helical" evidence="1">
    <location>
        <begin position="100"/>
        <end position="126"/>
    </location>
</feature>
<dbReference type="InterPro" id="IPR019430">
    <property type="entry name" value="7TM_GPCR_serpentine_rcpt_Srx"/>
</dbReference>
<keyword evidence="3" id="KW-1185">Reference proteome</keyword>
<feature type="transmembrane region" description="Helical" evidence="1">
    <location>
        <begin position="69"/>
        <end position="88"/>
    </location>
</feature>
<accession>A0A1I7V3D2</accession>
<keyword evidence="1" id="KW-0472">Membrane</keyword>
<keyword evidence="1" id="KW-1133">Transmembrane helix</keyword>
<protein>
    <submittedName>
        <fullName evidence="4">7TM_GPCR_Srx domain-containing protein</fullName>
    </submittedName>
</protein>
<evidence type="ECO:0000313" key="4">
    <source>
        <dbReference type="WBParaSite" id="Csp11.Scaffold630.g21977.t2"/>
    </source>
</evidence>
<name>A0A1I7V3D2_9PELO</name>
<feature type="transmembrane region" description="Helical" evidence="1">
    <location>
        <begin position="183"/>
        <end position="211"/>
    </location>
</feature>
<feature type="transmembrane region" description="Helical" evidence="1">
    <location>
        <begin position="138"/>
        <end position="155"/>
    </location>
</feature>
<keyword evidence="1" id="KW-0812">Transmembrane</keyword>
<sequence length="315" mass="35922">METYTSGPLNHYRRPKFNNELATRIVGGHCVLASIIGICFNVFMFFHFLSLEKLSFYILCTSKTVSNTLSLLVYLTYIGPANLFYTSIGSMTFNARLQQIFGFGLFLQGPMTELLVTVNRFVIIIFSPTKIPTYSAKITVFALAATWCFAIWLSWLPGFPDYCFVQFAFDHVGYYESDCSQEVVLWLIFIIFPLALFNNAMNFILGAKLIVLAKRQRHMTSSEAAKRRRNQTIKFFIQSVIQDWMTALVAGSNMLLTTFYCKLHTCIILTTFTIDSLVYCFDGIIMFVFNYKIPRKVEVAAPSTSKMFSSRASMA</sequence>
<dbReference type="AlphaFoldDB" id="A0A1I7V3D2"/>
<feature type="transmembrane region" description="Helical" evidence="1">
    <location>
        <begin position="232"/>
        <end position="255"/>
    </location>
</feature>
<dbReference type="PANTHER" id="PTHR46952:SF6">
    <property type="entry name" value="7TM GPCR SERPENTINE RECEPTOR CLASS X (SRX) DOMAIN-CONTAINING PROTEIN"/>
    <property type="match status" value="1"/>
</dbReference>
<dbReference type="SUPFAM" id="SSF81321">
    <property type="entry name" value="Family A G protein-coupled receptor-like"/>
    <property type="match status" value="1"/>
</dbReference>
<evidence type="ECO:0000256" key="1">
    <source>
        <dbReference type="SAM" id="Phobius"/>
    </source>
</evidence>
<dbReference type="eggNOG" id="ENOG502QSUG">
    <property type="taxonomic scope" value="Eukaryota"/>
</dbReference>
<dbReference type="Gene3D" id="1.20.1070.10">
    <property type="entry name" value="Rhodopsin 7-helix transmembrane proteins"/>
    <property type="match status" value="1"/>
</dbReference>
<dbReference type="PANTHER" id="PTHR46952">
    <property type="entry name" value="SERPENTINE RECEPTOR, CLASS X-RELATED"/>
    <property type="match status" value="1"/>
</dbReference>
<feature type="transmembrane region" description="Helical" evidence="1">
    <location>
        <begin position="267"/>
        <end position="289"/>
    </location>
</feature>
<feature type="transmembrane region" description="Helical" evidence="1">
    <location>
        <begin position="25"/>
        <end position="49"/>
    </location>
</feature>
<reference evidence="4" key="1">
    <citation type="submission" date="2016-11" db="UniProtKB">
        <authorList>
            <consortium name="WormBaseParasite"/>
        </authorList>
    </citation>
    <scope>IDENTIFICATION</scope>
</reference>